<dbReference type="AlphaFoldDB" id="A0A382WZB8"/>
<sequence>MSSVDQILITPLYQMHLDASAKMVPFAGYEMPLQYPLGIKKEHLHTRENAGLFDVSHMGQIKLTGQN</sequence>
<dbReference type="PANTHER" id="PTHR43757">
    <property type="entry name" value="AMINOMETHYLTRANSFERASE"/>
    <property type="match status" value="1"/>
</dbReference>
<reference evidence="2" key="1">
    <citation type="submission" date="2018-05" db="EMBL/GenBank/DDBJ databases">
        <authorList>
            <person name="Lanie J.A."/>
            <person name="Ng W.-L."/>
            <person name="Kazmierczak K.M."/>
            <person name="Andrzejewski T.M."/>
            <person name="Davidsen T.M."/>
            <person name="Wayne K.J."/>
            <person name="Tettelin H."/>
            <person name="Glass J.I."/>
            <person name="Rusch D."/>
            <person name="Podicherti R."/>
            <person name="Tsui H.-C.T."/>
            <person name="Winkler M.E."/>
        </authorList>
    </citation>
    <scope>NUCLEOTIDE SEQUENCE</scope>
</reference>
<feature type="non-terminal residue" evidence="2">
    <location>
        <position position="67"/>
    </location>
</feature>
<dbReference type="Gene3D" id="3.30.1360.120">
    <property type="entry name" value="Probable tRNA modification gtpase trme, domain 1"/>
    <property type="match status" value="1"/>
</dbReference>
<accession>A0A382WZB8</accession>
<dbReference type="EMBL" id="UINC01163400">
    <property type="protein sequence ID" value="SVD63695.1"/>
    <property type="molecule type" value="Genomic_DNA"/>
</dbReference>
<dbReference type="Pfam" id="PF01571">
    <property type="entry name" value="GCV_T"/>
    <property type="match status" value="1"/>
</dbReference>
<organism evidence="2">
    <name type="scientific">marine metagenome</name>
    <dbReference type="NCBI Taxonomy" id="408172"/>
    <lineage>
        <taxon>unclassified sequences</taxon>
        <taxon>metagenomes</taxon>
        <taxon>ecological metagenomes</taxon>
    </lineage>
</organism>
<feature type="domain" description="GCVT N-terminal" evidence="1">
    <location>
        <begin position="12"/>
        <end position="66"/>
    </location>
</feature>
<dbReference type="InterPro" id="IPR006222">
    <property type="entry name" value="GCVT_N"/>
</dbReference>
<gene>
    <name evidence="2" type="ORF">METZ01_LOCUS416549</name>
</gene>
<proteinExistence type="predicted"/>
<evidence type="ECO:0000259" key="1">
    <source>
        <dbReference type="Pfam" id="PF01571"/>
    </source>
</evidence>
<evidence type="ECO:0000313" key="2">
    <source>
        <dbReference type="EMBL" id="SVD63695.1"/>
    </source>
</evidence>
<dbReference type="SUPFAM" id="SSF103025">
    <property type="entry name" value="Folate-binding domain"/>
    <property type="match status" value="1"/>
</dbReference>
<dbReference type="PANTHER" id="PTHR43757:SF2">
    <property type="entry name" value="AMINOMETHYLTRANSFERASE, MITOCHONDRIAL"/>
    <property type="match status" value="1"/>
</dbReference>
<protein>
    <recommendedName>
        <fullName evidence="1">GCVT N-terminal domain-containing protein</fullName>
    </recommendedName>
</protein>
<name>A0A382WZB8_9ZZZZ</name>
<dbReference type="InterPro" id="IPR027266">
    <property type="entry name" value="TrmE/GcvT-like"/>
</dbReference>
<dbReference type="InterPro" id="IPR028896">
    <property type="entry name" value="GcvT/YgfZ/DmdA"/>
</dbReference>